<gene>
    <name evidence="1" type="primary">rIIB</name>
    <name evidence="1" type="ORF">PS2_275</name>
</gene>
<dbReference type="OrthoDB" id="11002at10239"/>
<protein>
    <submittedName>
        <fullName evidence="1">RIIB protector from prophage-induced early lysis</fullName>
    </submittedName>
</protein>
<name>A0A023W633_9CAUD</name>
<dbReference type="KEGG" id="vg:19485149"/>
<proteinExistence type="predicted"/>
<dbReference type="GeneID" id="19485149"/>
<dbReference type="Proteomes" id="UP000024445">
    <property type="component" value="Segment"/>
</dbReference>
<reference evidence="1 2" key="1">
    <citation type="submission" date="2014-01" db="EMBL/GenBank/DDBJ databases">
        <authorList>
            <person name="Zhang G."/>
            <person name="Jin J."/>
            <person name="Li Z.J."/>
            <person name="Wang S.W."/>
            <person name="Chen S.J."/>
            <person name="Wang S.M."/>
            <person name="Wang X.T."/>
            <person name="Li Y.H."/>
            <person name="Wang J."/>
            <person name="Yang C.K."/>
            <person name="Wang L."/>
        </authorList>
    </citation>
    <scope>NUCLEOTIDE SEQUENCE [LARGE SCALE GENOMIC DNA]</scope>
</reference>
<organism evidence="1 2">
    <name type="scientific">Serratia phage PS2</name>
    <dbReference type="NCBI Taxonomy" id="1481112"/>
    <lineage>
        <taxon>Viruses</taxon>
        <taxon>Duplodnaviria</taxon>
        <taxon>Heunggongvirae</taxon>
        <taxon>Uroviricota</taxon>
        <taxon>Caudoviricetes</taxon>
        <taxon>Muldoonvirus</taxon>
        <taxon>Muldoonvirus PS2</taxon>
    </lineage>
</organism>
<dbReference type="EMBL" id="KJ025957">
    <property type="protein sequence ID" value="AHY25513.1"/>
    <property type="molecule type" value="Genomic_DNA"/>
</dbReference>
<sequence length="387" mass="43498">MTVRILNDYQQYQVQAMRQEGHTLKAIAQTFNVSADTISKVVRGRKILLLDAAEHSGHAFADLFGDCVAEGKRYVVSIPDDRSSEFYDKLLWAVNSEYKIYKWGAEAEKHFTKLTAAIVYASQTTSKAEEIETVEDAQEDFELPEIDASSVIWSGNSRFLSIVVDGQVYNADASLPRFKDALQACVDGQFAKAVAIVNVERAVASYTSKSGKVQIVDGTLKYEGLEIHSSLTSRIIDRMNEGKNFEFFIPFLENLMLNPSEKAVQRLFDFLEANDIQITADGHFAAWKKVREDYLDIFSAKFDNSVGKSPSMPRNMVDEDDDRTCSRGLHVCSKSYLGSYGSCERNRIMQVLVNPKNVVAVPRDYNNAKMRVCEYKVVADATEAFKN</sequence>
<evidence type="ECO:0000313" key="2">
    <source>
        <dbReference type="Proteomes" id="UP000024445"/>
    </source>
</evidence>
<accession>A0A023W633</accession>
<keyword evidence="2" id="KW-1185">Reference proteome</keyword>
<evidence type="ECO:0000313" key="1">
    <source>
        <dbReference type="EMBL" id="AHY25513.1"/>
    </source>
</evidence>
<dbReference type="RefSeq" id="YP_009030322.1">
    <property type="nucleotide sequence ID" value="NC_024121.1"/>
</dbReference>
<dbReference type="Gene3D" id="1.10.10.60">
    <property type="entry name" value="Homeodomain-like"/>
    <property type="match status" value="1"/>
</dbReference>